<reference evidence="1" key="1">
    <citation type="journal article" date="2023" name="Insect Mol. Biol.">
        <title>Genome sequencing provides insights into the evolution of gene families encoding plant cell wall-degrading enzymes in longhorned beetles.</title>
        <authorList>
            <person name="Shin N.R."/>
            <person name="Okamura Y."/>
            <person name="Kirsch R."/>
            <person name="Pauchet Y."/>
        </authorList>
    </citation>
    <scope>NUCLEOTIDE SEQUENCE</scope>
    <source>
        <strain evidence="1">AMC_N1</strain>
    </source>
</reference>
<comment type="caution">
    <text evidence="1">The sequence shown here is derived from an EMBL/GenBank/DDBJ whole genome shotgun (WGS) entry which is preliminary data.</text>
</comment>
<keyword evidence="2" id="KW-1185">Reference proteome</keyword>
<organism evidence="1 2">
    <name type="scientific">Aromia moschata</name>
    <dbReference type="NCBI Taxonomy" id="1265417"/>
    <lineage>
        <taxon>Eukaryota</taxon>
        <taxon>Metazoa</taxon>
        <taxon>Ecdysozoa</taxon>
        <taxon>Arthropoda</taxon>
        <taxon>Hexapoda</taxon>
        <taxon>Insecta</taxon>
        <taxon>Pterygota</taxon>
        <taxon>Neoptera</taxon>
        <taxon>Endopterygota</taxon>
        <taxon>Coleoptera</taxon>
        <taxon>Polyphaga</taxon>
        <taxon>Cucujiformia</taxon>
        <taxon>Chrysomeloidea</taxon>
        <taxon>Cerambycidae</taxon>
        <taxon>Cerambycinae</taxon>
        <taxon>Callichromatini</taxon>
        <taxon>Aromia</taxon>
    </lineage>
</organism>
<gene>
    <name evidence="1" type="ORF">NQ318_013055</name>
</gene>
<name>A0AAV8XMP4_9CUCU</name>
<dbReference type="AlphaFoldDB" id="A0AAV8XMP4"/>
<accession>A0AAV8XMP4</accession>
<evidence type="ECO:0000313" key="1">
    <source>
        <dbReference type="EMBL" id="KAJ8939836.1"/>
    </source>
</evidence>
<evidence type="ECO:0000313" key="2">
    <source>
        <dbReference type="Proteomes" id="UP001162162"/>
    </source>
</evidence>
<dbReference type="EMBL" id="JAPWTK010000465">
    <property type="protein sequence ID" value="KAJ8939836.1"/>
    <property type="molecule type" value="Genomic_DNA"/>
</dbReference>
<sequence>MVKNKGLCDANSTLPLTESLLMVDEVNSLPQTTDDANEAVKNKLESVLKKGTNFTKLRHTYNGASTYLLSKCKEYFNYACITSASVEQSFSQYKRCNPFNHGKA</sequence>
<protein>
    <recommendedName>
        <fullName evidence="3">HAT C-terminal dimerisation domain-containing protein</fullName>
    </recommendedName>
</protein>
<proteinExistence type="predicted"/>
<dbReference type="Proteomes" id="UP001162162">
    <property type="component" value="Unassembled WGS sequence"/>
</dbReference>
<evidence type="ECO:0008006" key="3">
    <source>
        <dbReference type="Google" id="ProtNLM"/>
    </source>
</evidence>